<feature type="transmembrane region" description="Helical" evidence="1">
    <location>
        <begin position="29"/>
        <end position="54"/>
    </location>
</feature>
<feature type="transmembrane region" description="Helical" evidence="1">
    <location>
        <begin position="292"/>
        <end position="312"/>
    </location>
</feature>
<name>A0ABP6BGG3_9MICO</name>
<feature type="transmembrane region" description="Helical" evidence="1">
    <location>
        <begin position="163"/>
        <end position="191"/>
    </location>
</feature>
<feature type="transmembrane region" description="Helical" evidence="1">
    <location>
        <begin position="395"/>
        <end position="412"/>
    </location>
</feature>
<sequence length="467" mass="49299">MSAVPTEGLRRVWRSCVAVMRGERGVLRWIAAVVVVYALAQIVFLLSTVAAAAVPNTAVVAALAQGASQHLWNAIDYPADGIGHVTQRFSFAGVSDAFTQCIALTMQTPGGDGAWESAMAGRHLGTCSLALPSITEMAAGGSASEVYTYNRYWNGFTLLTRPALALGGVGAVRVSVAVLLIVAVVVAAIVLSRRVSPLAPLVLVPVFLSTNIATSTMDAFPHALSFAVILFGMAAGARFATEPLPSLVIVAALSASVFNFVDFLLNPPVAWALFVFAAVAARWRRGDRPRPLLAAAGAAGLGWIAGYAATWVTRWVLAVLTFGDSAWQEILSVISTRLQGQNPDLVTPGPFQPTLRNTLFWLGTIPTSRFVAVAALVVVIVSLVIVLVQRRWRALGMMAVLAAPAVLVPVWLELLNNHSQIHVFFVYRAIPVAVGIVAISALLVAVGRRATPTVSPGSTIRIEGARA</sequence>
<reference evidence="3" key="1">
    <citation type="journal article" date="2019" name="Int. J. Syst. Evol. Microbiol.">
        <title>The Global Catalogue of Microorganisms (GCM) 10K type strain sequencing project: providing services to taxonomists for standard genome sequencing and annotation.</title>
        <authorList>
            <consortium name="The Broad Institute Genomics Platform"/>
            <consortium name="The Broad Institute Genome Sequencing Center for Infectious Disease"/>
            <person name="Wu L."/>
            <person name="Ma J."/>
        </authorList>
    </citation>
    <scope>NUCLEOTIDE SEQUENCE [LARGE SCALE GENOMIC DNA]</scope>
    <source>
        <strain evidence="3">JCM 16365</strain>
    </source>
</reference>
<dbReference type="RefSeq" id="WP_344226208.1">
    <property type="nucleotide sequence ID" value="NZ_BAAARI010000002.1"/>
</dbReference>
<gene>
    <name evidence="2" type="ORF">GCM10009862_03030</name>
</gene>
<organism evidence="2 3">
    <name type="scientific">Microbacterium binotii</name>
    <dbReference type="NCBI Taxonomy" id="462710"/>
    <lineage>
        <taxon>Bacteria</taxon>
        <taxon>Bacillati</taxon>
        <taxon>Actinomycetota</taxon>
        <taxon>Actinomycetes</taxon>
        <taxon>Micrococcales</taxon>
        <taxon>Microbacteriaceae</taxon>
        <taxon>Microbacterium</taxon>
    </lineage>
</organism>
<evidence type="ECO:0000256" key="1">
    <source>
        <dbReference type="SAM" id="Phobius"/>
    </source>
</evidence>
<evidence type="ECO:0000313" key="2">
    <source>
        <dbReference type="EMBL" id="GAA2567666.1"/>
    </source>
</evidence>
<keyword evidence="1" id="KW-0812">Transmembrane</keyword>
<feature type="transmembrane region" description="Helical" evidence="1">
    <location>
        <begin position="424"/>
        <end position="446"/>
    </location>
</feature>
<dbReference type="EMBL" id="BAAARI010000002">
    <property type="protein sequence ID" value="GAA2567666.1"/>
    <property type="molecule type" value="Genomic_DNA"/>
</dbReference>
<keyword evidence="1" id="KW-0472">Membrane</keyword>
<feature type="transmembrane region" description="Helical" evidence="1">
    <location>
        <begin position="370"/>
        <end position="388"/>
    </location>
</feature>
<evidence type="ECO:0008006" key="4">
    <source>
        <dbReference type="Google" id="ProtNLM"/>
    </source>
</evidence>
<proteinExistence type="predicted"/>
<keyword evidence="1" id="KW-1133">Transmembrane helix</keyword>
<accession>A0ABP6BGG3</accession>
<feature type="transmembrane region" description="Helical" evidence="1">
    <location>
        <begin position="267"/>
        <end position="283"/>
    </location>
</feature>
<protein>
    <recommendedName>
        <fullName evidence="4">DUF2029 domain-containing protein</fullName>
    </recommendedName>
</protein>
<dbReference type="Proteomes" id="UP001500274">
    <property type="component" value="Unassembled WGS sequence"/>
</dbReference>
<feature type="transmembrane region" description="Helical" evidence="1">
    <location>
        <begin position="220"/>
        <end position="237"/>
    </location>
</feature>
<keyword evidence="3" id="KW-1185">Reference proteome</keyword>
<comment type="caution">
    <text evidence="2">The sequence shown here is derived from an EMBL/GenBank/DDBJ whole genome shotgun (WGS) entry which is preliminary data.</text>
</comment>
<evidence type="ECO:0000313" key="3">
    <source>
        <dbReference type="Proteomes" id="UP001500274"/>
    </source>
</evidence>